<feature type="transmembrane region" description="Helical" evidence="1">
    <location>
        <begin position="12"/>
        <end position="33"/>
    </location>
</feature>
<organism evidence="2 3">
    <name type="scientific">Alteracholeplasma palmae (strain ATCC 49389 / J233)</name>
    <name type="common">Acholeplasma palmae</name>
    <dbReference type="NCBI Taxonomy" id="1318466"/>
    <lineage>
        <taxon>Bacteria</taxon>
        <taxon>Bacillati</taxon>
        <taxon>Mycoplasmatota</taxon>
        <taxon>Mollicutes</taxon>
        <taxon>Acholeplasmatales</taxon>
        <taxon>Acholeplasmataceae</taxon>
        <taxon>Acholeplasma</taxon>
    </lineage>
</organism>
<dbReference type="Proteomes" id="UP000032740">
    <property type="component" value="Chromosome"/>
</dbReference>
<keyword evidence="3" id="KW-1185">Reference proteome</keyword>
<keyword evidence="1" id="KW-0812">Transmembrane</keyword>
<gene>
    <name evidence="2" type="ORF">BN85405120</name>
</gene>
<dbReference type="RefSeq" id="WP_026657429.1">
    <property type="nucleotide sequence ID" value="NC_022538.1"/>
</dbReference>
<sequence length="190" mass="22171">MTLKKYRYLDVTIMTVLAIVVDVVSYLVTSYMLKQNFENVYIAPSIVVIIFIYVRWGKIGVISNFLMLMIQFILYRNQIFSTTWFAIAFSVGYLSLASTLIWNRKQKNNILRSNLKTLILYYFVPYSIMVISEIGISYVLGFKGTATSFIIRHIINFILCLVIVVIAKVQKNFMVDMYGYLEKLQKEKDE</sequence>
<dbReference type="EMBL" id="FO681347">
    <property type="protein sequence ID" value="CCV64089.1"/>
    <property type="molecule type" value="Genomic_DNA"/>
</dbReference>
<evidence type="ECO:0000313" key="2">
    <source>
        <dbReference type="EMBL" id="CCV64089.1"/>
    </source>
</evidence>
<feature type="transmembrane region" description="Helical" evidence="1">
    <location>
        <begin position="84"/>
        <end position="102"/>
    </location>
</feature>
<dbReference type="HOGENOM" id="CLU_1418778_0_0_14"/>
<keyword evidence="1" id="KW-0472">Membrane</keyword>
<dbReference type="OrthoDB" id="9947256at2"/>
<keyword evidence="1" id="KW-1133">Transmembrane helix</keyword>
<evidence type="ECO:0000313" key="3">
    <source>
        <dbReference type="Proteomes" id="UP000032740"/>
    </source>
</evidence>
<proteinExistence type="predicted"/>
<name>U4KK80_ALTPJ</name>
<reference evidence="2 3" key="1">
    <citation type="journal article" date="2013" name="J. Mol. Microbiol. Biotechnol.">
        <title>Analysis of the Complete Genomes of Acholeplasma brassicae , A. palmae and A. laidlawii and Their Comparison to the Obligate Parasites from ' Candidatus Phytoplasma'.</title>
        <authorList>
            <person name="Kube M."/>
            <person name="Siewert C."/>
            <person name="Migdoll A.M."/>
            <person name="Duduk B."/>
            <person name="Holz S."/>
            <person name="Rabus R."/>
            <person name="Seemuller E."/>
            <person name="Mitrovic J."/>
            <person name="Muller I."/>
            <person name="Buttner C."/>
            <person name="Reinhardt R."/>
        </authorList>
    </citation>
    <scope>NUCLEOTIDE SEQUENCE [LARGE SCALE GENOMIC DNA]</scope>
    <source>
        <strain evidence="2 3">J233</strain>
    </source>
</reference>
<evidence type="ECO:0000256" key="1">
    <source>
        <dbReference type="SAM" id="Phobius"/>
    </source>
</evidence>
<evidence type="ECO:0008006" key="4">
    <source>
        <dbReference type="Google" id="ProtNLM"/>
    </source>
</evidence>
<feature type="transmembrane region" description="Helical" evidence="1">
    <location>
        <begin position="39"/>
        <end position="56"/>
    </location>
</feature>
<feature type="transmembrane region" description="Helical" evidence="1">
    <location>
        <begin position="146"/>
        <end position="167"/>
    </location>
</feature>
<protein>
    <recommendedName>
        <fullName evidence="4">Rod shape-determining protein MreD</fullName>
    </recommendedName>
</protein>
<dbReference type="AlphaFoldDB" id="U4KK80"/>
<dbReference type="KEGG" id="apal:BN85405120"/>
<feature type="transmembrane region" description="Helical" evidence="1">
    <location>
        <begin position="118"/>
        <end position="140"/>
    </location>
</feature>
<dbReference type="STRING" id="1318466.BN85405120"/>
<accession>U4KK80</accession>